<evidence type="ECO:0000256" key="8">
    <source>
        <dbReference type="ARBA" id="ARBA00022884"/>
    </source>
</evidence>
<keyword evidence="5 12" id="KW-0288">FMN</keyword>
<evidence type="ECO:0000256" key="11">
    <source>
        <dbReference type="ARBA" id="ARBA00048802"/>
    </source>
</evidence>
<dbReference type="GO" id="GO:0017150">
    <property type="term" value="F:tRNA dihydrouridine synthase activity"/>
    <property type="evidence" value="ECO:0007669"/>
    <property type="project" value="InterPro"/>
</dbReference>
<dbReference type="CDD" id="cd02801">
    <property type="entry name" value="DUS_like_FMN"/>
    <property type="match status" value="1"/>
</dbReference>
<dbReference type="Pfam" id="PF01207">
    <property type="entry name" value="Dus"/>
    <property type="match status" value="1"/>
</dbReference>
<reference evidence="16" key="1">
    <citation type="journal article" date="2021" name="Microb. Physiol.">
        <title>Proteogenomic Insights into the Physiology of Marine, Sulfate-Reducing, Filamentous Desulfonema limicola and Desulfonema magnum.</title>
        <authorList>
            <person name="Schnaars V."/>
            <person name="Wohlbrand L."/>
            <person name="Scheve S."/>
            <person name="Hinrichs C."/>
            <person name="Reinhardt R."/>
            <person name="Rabus R."/>
        </authorList>
    </citation>
    <scope>NUCLEOTIDE SEQUENCE</scope>
    <source>
        <strain evidence="16">4be13</strain>
    </source>
</reference>
<evidence type="ECO:0000313" key="17">
    <source>
        <dbReference type="Proteomes" id="UP000663722"/>
    </source>
</evidence>
<keyword evidence="17" id="KW-1185">Reference proteome</keyword>
<accession>A0A975BNU4</accession>
<keyword evidence="3" id="KW-0820">tRNA-binding</keyword>
<dbReference type="PROSITE" id="PS01136">
    <property type="entry name" value="UPF0034"/>
    <property type="match status" value="1"/>
</dbReference>
<keyword evidence="7" id="KW-0521">NADP</keyword>
<dbReference type="InterPro" id="IPR013785">
    <property type="entry name" value="Aldolase_TIM"/>
</dbReference>
<proteinExistence type="inferred from homology"/>
<evidence type="ECO:0000313" key="16">
    <source>
        <dbReference type="EMBL" id="QTA88928.1"/>
    </source>
</evidence>
<dbReference type="EC" id="1.3.1.-" evidence="12"/>
<evidence type="ECO:0000256" key="4">
    <source>
        <dbReference type="ARBA" id="ARBA00022630"/>
    </source>
</evidence>
<feature type="active site" description="Proton donor" evidence="13">
    <location>
        <position position="100"/>
    </location>
</feature>
<dbReference type="KEGG" id="dmm:dnm_049750"/>
<feature type="binding site" evidence="14">
    <location>
        <begin position="224"/>
        <end position="225"/>
    </location>
    <ligand>
        <name>FMN</name>
        <dbReference type="ChEBI" id="CHEBI:58210"/>
    </ligand>
</feature>
<dbReference type="EMBL" id="CP061800">
    <property type="protein sequence ID" value="QTA88928.1"/>
    <property type="molecule type" value="Genomic_DNA"/>
</dbReference>
<dbReference type="Proteomes" id="UP000663722">
    <property type="component" value="Chromosome"/>
</dbReference>
<evidence type="ECO:0000256" key="5">
    <source>
        <dbReference type="ARBA" id="ARBA00022643"/>
    </source>
</evidence>
<dbReference type="InterPro" id="IPR035587">
    <property type="entry name" value="DUS-like_FMN-bd"/>
</dbReference>
<dbReference type="Gene3D" id="3.20.20.70">
    <property type="entry name" value="Aldolase class I"/>
    <property type="match status" value="1"/>
</dbReference>
<dbReference type="NCBIfam" id="TIGR00737">
    <property type="entry name" value="nifR3_yhdG"/>
    <property type="match status" value="1"/>
</dbReference>
<sequence length="325" mass="35175">MKIGSLSLKNITVLAPLAGITNLPFRLLVKEAGCALVCSEMISANGLVYKSHKTIRMLESAAEEKPLSVQIFGSDPSIMADAAAMVEASGADVLDINFGCSVKKVLKTGSGSALMKAPEKTEAILKAVRNSVKIPFTIKIRSGWDYSGTQALKIAEIAESCGVNAIAVHPRTATQGFGGSADWSVIAAIKKSVSMPVIGNGDIVAPEDAIRMQNQTGCDAVMIGRAGIGNPWIFSQVLSLIRGEPVIPVDIPLRYKTMIRYLEASVEYIGEEHACRIMRSRLGWFTKGLPHSSVFRESIKRISSEDEAKRLIKLYMDSLLEKKEY</sequence>
<evidence type="ECO:0000259" key="15">
    <source>
        <dbReference type="Pfam" id="PF01207"/>
    </source>
</evidence>
<evidence type="ECO:0000256" key="3">
    <source>
        <dbReference type="ARBA" id="ARBA00022555"/>
    </source>
</evidence>
<dbReference type="InterPro" id="IPR018517">
    <property type="entry name" value="tRNA_hU_synthase_CS"/>
</dbReference>
<dbReference type="InterPro" id="IPR024036">
    <property type="entry name" value="tRNA-dHydroUridine_Synthase_C"/>
</dbReference>
<comment type="similarity">
    <text evidence="12">Belongs to the dus family.</text>
</comment>
<keyword evidence="6 12" id="KW-0819">tRNA processing</keyword>
<evidence type="ECO:0000256" key="9">
    <source>
        <dbReference type="ARBA" id="ARBA00023002"/>
    </source>
</evidence>
<comment type="cofactor">
    <cofactor evidence="1 12 14">
        <name>FMN</name>
        <dbReference type="ChEBI" id="CHEBI:58210"/>
    </cofactor>
</comment>
<evidence type="ECO:0000256" key="10">
    <source>
        <dbReference type="ARBA" id="ARBA00048205"/>
    </source>
</evidence>
<dbReference type="PIRSF" id="PIRSF006621">
    <property type="entry name" value="Dus"/>
    <property type="match status" value="1"/>
</dbReference>
<dbReference type="InterPro" id="IPR004652">
    <property type="entry name" value="DusB-like"/>
</dbReference>
<comment type="catalytic activity">
    <reaction evidence="11">
        <text>a 5,6-dihydrouridine in tRNA + NAD(+) = a uridine in tRNA + NADH + H(+)</text>
        <dbReference type="Rhea" id="RHEA:54452"/>
        <dbReference type="Rhea" id="RHEA-COMP:13339"/>
        <dbReference type="Rhea" id="RHEA-COMP:13887"/>
        <dbReference type="ChEBI" id="CHEBI:15378"/>
        <dbReference type="ChEBI" id="CHEBI:57540"/>
        <dbReference type="ChEBI" id="CHEBI:57945"/>
        <dbReference type="ChEBI" id="CHEBI:65315"/>
        <dbReference type="ChEBI" id="CHEBI:74443"/>
    </reaction>
</comment>
<dbReference type="GO" id="GO:0050660">
    <property type="term" value="F:flavin adenine dinucleotide binding"/>
    <property type="evidence" value="ECO:0007669"/>
    <property type="project" value="InterPro"/>
</dbReference>
<feature type="binding site" evidence="14">
    <location>
        <position position="139"/>
    </location>
    <ligand>
        <name>FMN</name>
        <dbReference type="ChEBI" id="CHEBI:58210"/>
    </ligand>
</feature>
<name>A0A975BNU4_9BACT</name>
<comment type="catalytic activity">
    <reaction evidence="10">
        <text>a 5,6-dihydrouridine in tRNA + NADP(+) = a uridine in tRNA + NADPH + H(+)</text>
        <dbReference type="Rhea" id="RHEA:23624"/>
        <dbReference type="Rhea" id="RHEA-COMP:13339"/>
        <dbReference type="Rhea" id="RHEA-COMP:13887"/>
        <dbReference type="ChEBI" id="CHEBI:15378"/>
        <dbReference type="ChEBI" id="CHEBI:57783"/>
        <dbReference type="ChEBI" id="CHEBI:58349"/>
        <dbReference type="ChEBI" id="CHEBI:65315"/>
        <dbReference type="ChEBI" id="CHEBI:74443"/>
    </reaction>
</comment>
<dbReference type="PANTHER" id="PTHR45846:SF1">
    <property type="entry name" value="TRNA-DIHYDROURIDINE(47) SYNTHASE [NAD(P)(+)]-LIKE"/>
    <property type="match status" value="1"/>
</dbReference>
<dbReference type="GO" id="GO:0000049">
    <property type="term" value="F:tRNA binding"/>
    <property type="evidence" value="ECO:0007669"/>
    <property type="project" value="UniProtKB-KW"/>
</dbReference>
<feature type="binding site" evidence="14">
    <location>
        <position position="70"/>
    </location>
    <ligand>
        <name>FMN</name>
        <dbReference type="ChEBI" id="CHEBI:58210"/>
    </ligand>
</feature>
<evidence type="ECO:0000256" key="12">
    <source>
        <dbReference type="PIRNR" id="PIRNR006621"/>
    </source>
</evidence>
<dbReference type="RefSeq" id="WP_207683472.1">
    <property type="nucleotide sequence ID" value="NZ_CP061800.1"/>
</dbReference>
<dbReference type="Gene3D" id="1.10.1200.80">
    <property type="entry name" value="Putative flavin oxidoreducatase, domain 2"/>
    <property type="match status" value="1"/>
</dbReference>
<comment type="function">
    <text evidence="2 12">Catalyzes the synthesis of 5,6-dihydrouridine (D), a modified base found in the D-loop of most tRNAs, via the reduction of the C5-C6 double bond in target uridines.</text>
</comment>
<evidence type="ECO:0000256" key="7">
    <source>
        <dbReference type="ARBA" id="ARBA00022857"/>
    </source>
</evidence>
<dbReference type="PANTHER" id="PTHR45846">
    <property type="entry name" value="TRNA-DIHYDROURIDINE(47) SYNTHASE [NAD(P)(+)]-LIKE"/>
    <property type="match status" value="1"/>
</dbReference>
<evidence type="ECO:0000256" key="13">
    <source>
        <dbReference type="PIRSR" id="PIRSR006621-1"/>
    </source>
</evidence>
<gene>
    <name evidence="16" type="primary">dus1</name>
    <name evidence="16" type="ORF">dnm_049750</name>
</gene>
<dbReference type="AlphaFoldDB" id="A0A975BNU4"/>
<keyword evidence="14" id="KW-0547">Nucleotide-binding</keyword>
<dbReference type="SUPFAM" id="SSF51395">
    <property type="entry name" value="FMN-linked oxidoreductases"/>
    <property type="match status" value="1"/>
</dbReference>
<feature type="domain" description="DUS-like FMN-binding" evidence="15">
    <location>
        <begin position="14"/>
        <end position="312"/>
    </location>
</feature>
<keyword evidence="9 12" id="KW-0560">Oxidoreductase</keyword>
<dbReference type="InterPro" id="IPR001269">
    <property type="entry name" value="DUS_fam"/>
</dbReference>
<keyword evidence="8" id="KW-0694">RNA-binding</keyword>
<feature type="binding site" evidence="14">
    <location>
        <position position="169"/>
    </location>
    <ligand>
        <name>FMN</name>
        <dbReference type="ChEBI" id="CHEBI:58210"/>
    </ligand>
</feature>
<organism evidence="16 17">
    <name type="scientific">Desulfonema magnum</name>
    <dbReference type="NCBI Taxonomy" id="45655"/>
    <lineage>
        <taxon>Bacteria</taxon>
        <taxon>Pseudomonadati</taxon>
        <taxon>Thermodesulfobacteriota</taxon>
        <taxon>Desulfobacteria</taxon>
        <taxon>Desulfobacterales</taxon>
        <taxon>Desulfococcaceae</taxon>
        <taxon>Desulfonema</taxon>
    </lineage>
</organism>
<evidence type="ECO:0000256" key="2">
    <source>
        <dbReference type="ARBA" id="ARBA00002790"/>
    </source>
</evidence>
<evidence type="ECO:0000256" key="14">
    <source>
        <dbReference type="PIRSR" id="PIRSR006621-2"/>
    </source>
</evidence>
<evidence type="ECO:0000256" key="1">
    <source>
        <dbReference type="ARBA" id="ARBA00001917"/>
    </source>
</evidence>
<evidence type="ECO:0000256" key="6">
    <source>
        <dbReference type="ARBA" id="ARBA00022694"/>
    </source>
</evidence>
<keyword evidence="4 12" id="KW-0285">Flavoprotein</keyword>
<protein>
    <recommendedName>
        <fullName evidence="12">tRNA-dihydrouridine synthase</fullName>
        <ecNumber evidence="12">1.3.1.-</ecNumber>
    </recommendedName>
</protein>